<evidence type="ECO:0000313" key="2">
    <source>
        <dbReference type="Proteomes" id="UP000198224"/>
    </source>
</evidence>
<gene>
    <name evidence="1" type="ORF">GA0070612_5294</name>
</gene>
<organism evidence="1 2">
    <name type="scientific">Micromonospora chokoriensis</name>
    <dbReference type="NCBI Taxonomy" id="356851"/>
    <lineage>
        <taxon>Bacteria</taxon>
        <taxon>Bacillati</taxon>
        <taxon>Actinomycetota</taxon>
        <taxon>Actinomycetes</taxon>
        <taxon>Micromonosporales</taxon>
        <taxon>Micromonosporaceae</taxon>
        <taxon>Micromonospora</taxon>
    </lineage>
</organism>
<dbReference type="Proteomes" id="UP000198224">
    <property type="component" value="Chromosome I"/>
</dbReference>
<dbReference type="AlphaFoldDB" id="A0A1C4YUW3"/>
<dbReference type="eggNOG" id="ENOG5033A8E">
    <property type="taxonomic scope" value="Bacteria"/>
</dbReference>
<reference evidence="2" key="1">
    <citation type="submission" date="2016-06" db="EMBL/GenBank/DDBJ databases">
        <authorList>
            <person name="Varghese N."/>
            <person name="Submissions Spin"/>
        </authorList>
    </citation>
    <scope>NUCLEOTIDE SEQUENCE [LARGE SCALE GENOMIC DNA]</scope>
    <source>
        <strain evidence="2">DSM 45160</strain>
    </source>
</reference>
<accession>A0A1C4YUW3</accession>
<proteinExistence type="predicted"/>
<protein>
    <submittedName>
        <fullName evidence="1">Uncharacterized protein</fullName>
    </submittedName>
</protein>
<name>A0A1C4YUW3_9ACTN</name>
<keyword evidence="2" id="KW-1185">Reference proteome</keyword>
<sequence length="101" mass="11274">MRRLFWLGIGVAVGVIVVRKATRTAQAYTPAGIASSLTESAGGLVESLRNFVEDVRVGMAEREQEIHQAFAQGEAFDDKFADLREDPRIGDRDIFPEEHQR</sequence>
<evidence type="ECO:0000313" key="1">
    <source>
        <dbReference type="EMBL" id="SCF24552.1"/>
    </source>
</evidence>
<dbReference type="RefSeq" id="WP_088990338.1">
    <property type="nucleotide sequence ID" value="NZ_LT607409.1"/>
</dbReference>
<dbReference type="EMBL" id="LT607409">
    <property type="protein sequence ID" value="SCF24552.1"/>
    <property type="molecule type" value="Genomic_DNA"/>
</dbReference>